<gene>
    <name evidence="2" type="ORF">NITLEN_60017</name>
</gene>
<evidence type="ECO:0000259" key="1">
    <source>
        <dbReference type="Pfam" id="PF13579"/>
    </source>
</evidence>
<sequence length="396" mass="43500">MRIAIVADAYAPLRTSAAIQLRDLAAEFIAQGHHPTVLIPVPGLQSTWALDNIAGVEVLRVRSPRTKDVGYIRRTLTELYMPFAVLRGLRQSTLSQVRWDGVVWYSPSIFHGPLVSALKRASSCRSYLVLRDIFPEWSVDMGLMGRGLPYRFFKTIENYQYSVADVIGVQTPGNQAYFSNWSGRSKRRVEVLQNWLAEAPDTGCSISVRDTPLAGRTIFVYAGNMGVAQGMGILLDLAESLENRKDIGFVFVGRGSDSQRLRNDASARGLDNVLFFDEIASNEIPGLYAQCHVGLVALDPRHKTHNIPGKFVSYMQCGLPVLASINPGNDLAALIKQGKVGRVSTDTDVESLGSMAQALVTDITLDENFKNRCKTLAARLFSPEVAVKQIVAALQA</sequence>
<keyword evidence="3" id="KW-1185">Reference proteome</keyword>
<reference evidence="3" key="1">
    <citation type="submission" date="2018-04" db="EMBL/GenBank/DDBJ databases">
        <authorList>
            <person name="Lucker S."/>
            <person name="Sakoula D."/>
        </authorList>
    </citation>
    <scope>NUCLEOTIDE SEQUENCE [LARGE SCALE GENOMIC DNA]</scope>
</reference>
<accession>A0A330LAU1</accession>
<dbReference type="Pfam" id="PF13692">
    <property type="entry name" value="Glyco_trans_1_4"/>
    <property type="match status" value="1"/>
</dbReference>
<dbReference type="PANTHER" id="PTHR12526">
    <property type="entry name" value="GLYCOSYLTRANSFERASE"/>
    <property type="match status" value="1"/>
</dbReference>
<dbReference type="Proteomes" id="UP000248168">
    <property type="component" value="Unassembled WGS sequence"/>
</dbReference>
<proteinExistence type="predicted"/>
<dbReference type="AlphaFoldDB" id="A0A330LAU1"/>
<feature type="domain" description="Glycosyltransferase subfamily 4-like N-terminal" evidence="1">
    <location>
        <begin position="19"/>
        <end position="195"/>
    </location>
</feature>
<dbReference type="GO" id="GO:0016757">
    <property type="term" value="F:glycosyltransferase activity"/>
    <property type="evidence" value="ECO:0007669"/>
    <property type="project" value="UniProtKB-ARBA"/>
</dbReference>
<organism evidence="2 3">
    <name type="scientific">Nitrospira lenta</name>
    <dbReference type="NCBI Taxonomy" id="1436998"/>
    <lineage>
        <taxon>Bacteria</taxon>
        <taxon>Pseudomonadati</taxon>
        <taxon>Nitrospirota</taxon>
        <taxon>Nitrospiria</taxon>
        <taxon>Nitrospirales</taxon>
        <taxon>Nitrospiraceae</taxon>
        <taxon>Nitrospira</taxon>
    </lineage>
</organism>
<dbReference type="Pfam" id="PF13579">
    <property type="entry name" value="Glyco_trans_4_4"/>
    <property type="match status" value="1"/>
</dbReference>
<dbReference type="FunCoup" id="A0A330LAU1">
    <property type="interactions" value="46"/>
</dbReference>
<dbReference type="Gene3D" id="3.40.50.2000">
    <property type="entry name" value="Glycogen Phosphorylase B"/>
    <property type="match status" value="2"/>
</dbReference>
<dbReference type="PANTHER" id="PTHR12526:SF609">
    <property type="entry name" value="LIPOPOLYSACCHARIDE BIOSYNTHESIS PROTEIN"/>
    <property type="match status" value="1"/>
</dbReference>
<dbReference type="RefSeq" id="WP_121990412.1">
    <property type="nucleotide sequence ID" value="NZ_OUNR01000019.1"/>
</dbReference>
<dbReference type="EMBL" id="OUNR01000019">
    <property type="protein sequence ID" value="SPP66214.1"/>
    <property type="molecule type" value="Genomic_DNA"/>
</dbReference>
<protein>
    <submittedName>
        <fullName evidence="2">Colanic acid biosynthesis glycosyl-transferase</fullName>
    </submittedName>
</protein>
<keyword evidence="2" id="KW-0808">Transferase</keyword>
<evidence type="ECO:0000313" key="2">
    <source>
        <dbReference type="EMBL" id="SPP66214.1"/>
    </source>
</evidence>
<dbReference type="SUPFAM" id="SSF53756">
    <property type="entry name" value="UDP-Glycosyltransferase/glycogen phosphorylase"/>
    <property type="match status" value="1"/>
</dbReference>
<dbReference type="InParanoid" id="A0A330LAU1"/>
<dbReference type="OrthoDB" id="9787293at2"/>
<evidence type="ECO:0000313" key="3">
    <source>
        <dbReference type="Proteomes" id="UP000248168"/>
    </source>
</evidence>
<dbReference type="CDD" id="cd03794">
    <property type="entry name" value="GT4_WbuB-like"/>
    <property type="match status" value="1"/>
</dbReference>
<name>A0A330LAU1_9BACT</name>
<dbReference type="InterPro" id="IPR028098">
    <property type="entry name" value="Glyco_trans_4-like_N"/>
</dbReference>